<organism evidence="1 2">
    <name type="scientific">Colletotrichum chrysophilum</name>
    <dbReference type="NCBI Taxonomy" id="1836956"/>
    <lineage>
        <taxon>Eukaryota</taxon>
        <taxon>Fungi</taxon>
        <taxon>Dikarya</taxon>
        <taxon>Ascomycota</taxon>
        <taxon>Pezizomycotina</taxon>
        <taxon>Sordariomycetes</taxon>
        <taxon>Hypocreomycetidae</taxon>
        <taxon>Glomerellales</taxon>
        <taxon>Glomerellaceae</taxon>
        <taxon>Colletotrichum</taxon>
        <taxon>Colletotrichum gloeosporioides species complex</taxon>
    </lineage>
</organism>
<proteinExistence type="predicted"/>
<protein>
    <submittedName>
        <fullName evidence="1">Uncharacterized protein</fullName>
    </submittedName>
</protein>
<comment type="caution">
    <text evidence="1">The sequence shown here is derived from an EMBL/GenBank/DDBJ whole genome shotgun (WGS) entry which is preliminary data.</text>
</comment>
<accession>A0AAD9EI96</accession>
<dbReference type="EMBL" id="JAQOWY010000146">
    <property type="protein sequence ID" value="KAK1849363.1"/>
    <property type="molecule type" value="Genomic_DNA"/>
</dbReference>
<keyword evidence="2" id="KW-1185">Reference proteome</keyword>
<evidence type="ECO:0000313" key="1">
    <source>
        <dbReference type="EMBL" id="KAK1849363.1"/>
    </source>
</evidence>
<dbReference type="Proteomes" id="UP001243330">
    <property type="component" value="Unassembled WGS sequence"/>
</dbReference>
<gene>
    <name evidence="1" type="ORF">CCHR01_08040</name>
</gene>
<sequence length="131" mass="15324">MKEDAIKYLVQNPSQHYLPVNMNASLSAKSRKRIKSLRKKCWEYSNLPHKHIALIIHDDNKDEWNIYNSEKGNDRLPFLEDIMKQKPKTKITGKGDFLPTQEPVLKRKEEEDELAILLNSLKIPKAPVIFE</sequence>
<dbReference type="AlphaFoldDB" id="A0AAD9EI96"/>
<reference evidence="1" key="1">
    <citation type="submission" date="2023-01" db="EMBL/GenBank/DDBJ databases">
        <title>Colletotrichum chrysophilum M932 genome sequence.</title>
        <authorList>
            <person name="Baroncelli R."/>
        </authorList>
    </citation>
    <scope>NUCLEOTIDE SEQUENCE</scope>
    <source>
        <strain evidence="1">M932</strain>
    </source>
</reference>
<evidence type="ECO:0000313" key="2">
    <source>
        <dbReference type="Proteomes" id="UP001243330"/>
    </source>
</evidence>
<name>A0AAD9EI96_9PEZI</name>